<dbReference type="GO" id="GO:0016020">
    <property type="term" value="C:membrane"/>
    <property type="evidence" value="ECO:0007669"/>
    <property type="project" value="UniProtKB-SubCell"/>
</dbReference>
<evidence type="ECO:0000259" key="11">
    <source>
        <dbReference type="PROSITE" id="PS50186"/>
    </source>
</evidence>
<dbReference type="GO" id="GO:0005938">
    <property type="term" value="C:cell cortex"/>
    <property type="evidence" value="ECO:0007669"/>
    <property type="project" value="UniProtKB-ARBA"/>
</dbReference>
<comment type="similarity">
    <text evidence="3">Belongs to the DSH family.</text>
</comment>
<dbReference type="Pfam" id="PF00595">
    <property type="entry name" value="PDZ"/>
    <property type="match status" value="1"/>
</dbReference>
<keyword evidence="13" id="KW-1185">Reference proteome</keyword>
<dbReference type="SMART" id="SM00049">
    <property type="entry name" value="DEP"/>
    <property type="match status" value="1"/>
</dbReference>
<keyword evidence="7" id="KW-0472">Membrane</keyword>
<feature type="region of interest" description="Disordered" evidence="9">
    <location>
        <begin position="21"/>
        <end position="54"/>
    </location>
</feature>
<comment type="subcellular location">
    <subcellularLocation>
        <location evidence="2">Cytoplasm</location>
    </subcellularLocation>
    <subcellularLocation>
        <location evidence="1">Membrane</location>
    </subcellularLocation>
</comment>
<organism evidence="13 14">
    <name type="scientific">Globodera rostochiensis</name>
    <name type="common">Golden nematode worm</name>
    <name type="synonym">Heterodera rostochiensis</name>
    <dbReference type="NCBI Taxonomy" id="31243"/>
    <lineage>
        <taxon>Eukaryota</taxon>
        <taxon>Metazoa</taxon>
        <taxon>Ecdysozoa</taxon>
        <taxon>Nematoda</taxon>
        <taxon>Chromadorea</taxon>
        <taxon>Rhabditida</taxon>
        <taxon>Tylenchina</taxon>
        <taxon>Tylenchomorpha</taxon>
        <taxon>Tylenchoidea</taxon>
        <taxon>Heteroderidae</taxon>
        <taxon>Heteroderinae</taxon>
        <taxon>Globodera</taxon>
    </lineage>
</organism>
<feature type="domain" description="DIX" evidence="12">
    <location>
        <begin position="59"/>
        <end position="141"/>
    </location>
</feature>
<dbReference type="Pfam" id="PF00610">
    <property type="entry name" value="DEP"/>
    <property type="match status" value="1"/>
</dbReference>
<dbReference type="GO" id="GO:0048646">
    <property type="term" value="P:anatomical structure formation involved in morphogenesis"/>
    <property type="evidence" value="ECO:0007669"/>
    <property type="project" value="UniProtKB-ARBA"/>
</dbReference>
<dbReference type="CDD" id="cd06717">
    <property type="entry name" value="PDZ_Dishevelled-like"/>
    <property type="match status" value="1"/>
</dbReference>
<feature type="compositionally biased region" description="Basic residues" evidence="9">
    <location>
        <begin position="239"/>
        <end position="256"/>
    </location>
</feature>
<evidence type="ECO:0000256" key="2">
    <source>
        <dbReference type="ARBA" id="ARBA00004496"/>
    </source>
</evidence>
<feature type="compositionally biased region" description="Polar residues" evidence="9">
    <location>
        <begin position="425"/>
        <end position="446"/>
    </location>
</feature>
<feature type="compositionally biased region" description="Low complexity" evidence="9">
    <location>
        <begin position="688"/>
        <end position="703"/>
    </location>
</feature>
<evidence type="ECO:0000256" key="9">
    <source>
        <dbReference type="SAM" id="MobiDB-lite"/>
    </source>
</evidence>
<evidence type="ECO:0000256" key="8">
    <source>
        <dbReference type="PROSITE-ProRule" id="PRU00069"/>
    </source>
</evidence>
<feature type="compositionally biased region" description="Pro residues" evidence="9">
    <location>
        <begin position="722"/>
        <end position="731"/>
    </location>
</feature>
<evidence type="ECO:0000256" key="3">
    <source>
        <dbReference type="ARBA" id="ARBA00008735"/>
    </source>
</evidence>
<feature type="domain" description="PDZ" evidence="10">
    <location>
        <begin position="276"/>
        <end position="349"/>
    </location>
</feature>
<evidence type="ECO:0000256" key="7">
    <source>
        <dbReference type="ARBA" id="ARBA00023136"/>
    </source>
</evidence>
<evidence type="ECO:0000259" key="12">
    <source>
        <dbReference type="PROSITE" id="PS50841"/>
    </source>
</evidence>
<evidence type="ECO:0000256" key="6">
    <source>
        <dbReference type="ARBA" id="ARBA00022687"/>
    </source>
</evidence>
<dbReference type="PROSITE" id="PS50186">
    <property type="entry name" value="DEP"/>
    <property type="match status" value="1"/>
</dbReference>
<feature type="domain" description="DEP" evidence="11">
    <location>
        <begin position="494"/>
        <end position="568"/>
    </location>
</feature>
<dbReference type="GO" id="GO:0048699">
    <property type="term" value="P:generation of neurons"/>
    <property type="evidence" value="ECO:0007669"/>
    <property type="project" value="UniProtKB-ARBA"/>
</dbReference>
<keyword evidence="5" id="KW-0963">Cytoplasm</keyword>
<dbReference type="SMART" id="SM00021">
    <property type="entry name" value="DAX"/>
    <property type="match status" value="1"/>
</dbReference>
<feature type="region of interest" description="Disordered" evidence="9">
    <location>
        <begin position="408"/>
        <end position="460"/>
    </location>
</feature>
<dbReference type="PROSITE" id="PS50841">
    <property type="entry name" value="DIX"/>
    <property type="match status" value="1"/>
</dbReference>
<dbReference type="GO" id="GO:0060070">
    <property type="term" value="P:canonical Wnt signaling pathway"/>
    <property type="evidence" value="ECO:0007669"/>
    <property type="project" value="TreeGrafter"/>
</dbReference>
<keyword evidence="6 8" id="KW-0879">Wnt signaling pathway</keyword>
<dbReference type="InterPro" id="IPR036034">
    <property type="entry name" value="PDZ_sf"/>
</dbReference>
<dbReference type="GO" id="GO:0005829">
    <property type="term" value="C:cytosol"/>
    <property type="evidence" value="ECO:0007669"/>
    <property type="project" value="TreeGrafter"/>
</dbReference>
<dbReference type="GO" id="GO:0048598">
    <property type="term" value="P:embryonic morphogenesis"/>
    <property type="evidence" value="ECO:0007669"/>
    <property type="project" value="UniProtKB-ARBA"/>
</dbReference>
<dbReference type="GO" id="GO:0048468">
    <property type="term" value="P:cell development"/>
    <property type="evidence" value="ECO:0007669"/>
    <property type="project" value="UniProtKB-ARBA"/>
</dbReference>
<dbReference type="GO" id="GO:0048730">
    <property type="term" value="P:epidermis morphogenesis"/>
    <property type="evidence" value="ECO:0007669"/>
    <property type="project" value="UniProtKB-ARBA"/>
</dbReference>
<evidence type="ECO:0000256" key="4">
    <source>
        <dbReference type="ARBA" id="ARBA00022473"/>
    </source>
</evidence>
<dbReference type="InterPro" id="IPR036388">
    <property type="entry name" value="WH-like_DNA-bd_sf"/>
</dbReference>
<dbReference type="Proteomes" id="UP000887572">
    <property type="component" value="Unplaced"/>
</dbReference>
<reference evidence="14" key="1">
    <citation type="submission" date="2022-11" db="UniProtKB">
        <authorList>
            <consortium name="WormBaseParasite"/>
        </authorList>
    </citation>
    <scope>IDENTIFICATION</scope>
</reference>
<feature type="compositionally biased region" description="Polar residues" evidence="9">
    <location>
        <begin position="224"/>
        <end position="238"/>
    </location>
</feature>
<dbReference type="GO" id="GO:0009887">
    <property type="term" value="P:animal organ morphogenesis"/>
    <property type="evidence" value="ECO:0007669"/>
    <property type="project" value="UniProtKB-ARBA"/>
</dbReference>
<dbReference type="GO" id="GO:0005109">
    <property type="term" value="F:frizzled binding"/>
    <property type="evidence" value="ECO:0007669"/>
    <property type="project" value="TreeGrafter"/>
</dbReference>
<accession>A0A914HWR7</accession>
<name>A0A914HWR7_GLORO</name>
<evidence type="ECO:0000313" key="13">
    <source>
        <dbReference type="Proteomes" id="UP000887572"/>
    </source>
</evidence>
<keyword evidence="4" id="KW-0217">Developmental protein</keyword>
<dbReference type="InterPro" id="IPR001158">
    <property type="entry name" value="DIX"/>
</dbReference>
<dbReference type="InterPro" id="IPR000591">
    <property type="entry name" value="DEP_dom"/>
</dbReference>
<feature type="region of interest" description="Disordered" evidence="9">
    <location>
        <begin position="218"/>
        <end position="265"/>
    </location>
</feature>
<dbReference type="WBParaSite" id="Gr19_v10_g537.t1">
    <property type="protein sequence ID" value="Gr19_v10_g537.t1"/>
    <property type="gene ID" value="Gr19_v10_g537"/>
</dbReference>
<dbReference type="Gene3D" id="1.10.10.10">
    <property type="entry name" value="Winged helix-like DNA-binding domain superfamily/Winged helix DNA-binding domain"/>
    <property type="match status" value="1"/>
</dbReference>
<dbReference type="Gene3D" id="2.30.42.10">
    <property type="match status" value="1"/>
</dbReference>
<dbReference type="InterPro" id="IPR001478">
    <property type="entry name" value="PDZ"/>
</dbReference>
<dbReference type="SUPFAM" id="SSF46785">
    <property type="entry name" value="Winged helix' DNA-binding domain"/>
    <property type="match status" value="1"/>
</dbReference>
<dbReference type="GO" id="GO:0003002">
    <property type="term" value="P:regionalization"/>
    <property type="evidence" value="ECO:0007669"/>
    <property type="project" value="UniProtKB-ARBA"/>
</dbReference>
<evidence type="ECO:0000256" key="5">
    <source>
        <dbReference type="ARBA" id="ARBA00022490"/>
    </source>
</evidence>
<evidence type="ECO:0000313" key="14">
    <source>
        <dbReference type="WBParaSite" id="Gr19_v10_g537.t1"/>
    </source>
</evidence>
<dbReference type="GO" id="GO:0016477">
    <property type="term" value="P:cell migration"/>
    <property type="evidence" value="ECO:0007669"/>
    <property type="project" value="UniProtKB-ARBA"/>
</dbReference>
<dbReference type="GO" id="GO:0035591">
    <property type="term" value="F:signaling adaptor activity"/>
    <property type="evidence" value="ECO:0007669"/>
    <property type="project" value="UniProtKB-ARBA"/>
</dbReference>
<feature type="region of interest" description="Disordered" evidence="9">
    <location>
        <begin position="686"/>
        <end position="753"/>
    </location>
</feature>
<dbReference type="InterPro" id="IPR029071">
    <property type="entry name" value="Ubiquitin-like_domsf"/>
</dbReference>
<proteinExistence type="inferred from homology"/>
<dbReference type="SUPFAM" id="SSF50156">
    <property type="entry name" value="PDZ domain-like"/>
    <property type="match status" value="1"/>
</dbReference>
<dbReference type="GO" id="GO:0035556">
    <property type="term" value="P:intracellular signal transduction"/>
    <property type="evidence" value="ECO:0007669"/>
    <property type="project" value="InterPro"/>
</dbReference>
<dbReference type="InterPro" id="IPR038207">
    <property type="entry name" value="DIX_dom_sf"/>
</dbReference>
<dbReference type="Gene3D" id="2.40.240.130">
    <property type="match status" value="1"/>
</dbReference>
<dbReference type="InterPro" id="IPR036390">
    <property type="entry name" value="WH_DNA-bd_sf"/>
</dbReference>
<feature type="compositionally biased region" description="Polar residues" evidence="9">
    <location>
        <begin position="37"/>
        <end position="54"/>
    </location>
</feature>
<dbReference type="GO" id="GO:0000132">
    <property type="term" value="P:establishment of mitotic spindle orientation"/>
    <property type="evidence" value="ECO:0007669"/>
    <property type="project" value="UniProtKB-ARBA"/>
</dbReference>
<dbReference type="PANTHER" id="PTHR10878">
    <property type="entry name" value="SEGMENT POLARITY PROTEIN DISHEVELLED"/>
    <property type="match status" value="1"/>
</dbReference>
<dbReference type="FunFam" id="1.10.10.10:FF:000400">
    <property type="entry name" value="DiSHevelled related"/>
    <property type="match status" value="1"/>
</dbReference>
<dbReference type="SUPFAM" id="SSF54236">
    <property type="entry name" value="Ubiquitin-like"/>
    <property type="match status" value="1"/>
</dbReference>
<dbReference type="FunFam" id="2.30.42.10:FF:000203">
    <property type="entry name" value="DiSHevelled related"/>
    <property type="match status" value="1"/>
</dbReference>
<dbReference type="InterPro" id="IPR015506">
    <property type="entry name" value="Dsh/Dvl-rel"/>
</dbReference>
<dbReference type="FunFam" id="2.40.240.130:FF:000001">
    <property type="entry name" value="Segment polarity protein dishevelled homolog DVL-1"/>
    <property type="match status" value="1"/>
</dbReference>
<dbReference type="PANTHER" id="PTHR10878:SF25">
    <property type="entry name" value="SEGMENT POLARITY PROTEIN DISHEVELLED"/>
    <property type="match status" value="1"/>
</dbReference>
<dbReference type="SMART" id="SM00228">
    <property type="entry name" value="PDZ"/>
    <property type="match status" value="1"/>
</dbReference>
<sequence>MADVGFPGGFNDYKKLVQTSGGNKLHKSKSENDKISDNASSHSQLSRSNKSVSSSATTKGFTKVYYHIDDEPTPYCTDVPVSSDKITLAAFKSVLNRTNFKFYCKANDPEVGGEVKVEIRDDQQLLFKSSNGQFELFLLTAEGSSHSHSDGASSASFSKIAAIKRTVPGPAPFYPLPNSHLCRPRYRLDAPRISSAHRHKPFEDSTIYTTETEGRIYSDDESRLSTSTDNITSVSRQHYSMHRRKRRQFQRSRRQPSRTSSLSSMTETSMALEVITVTLNMNTVNFLGISIVGQSYPRGDNGIYVANVMPGGAVALDGRIEPGDMILQVNDVSFENFKNDQAVDVLKRAVNTRGPIKLTVAKSFDAGRTNYFSVPSREPVRPIDTHAWVQHTNAIRGMTSTLVNAMNAIPEGSEGTPTPIPGQYPPSSSSLLHTFAPTTSVPNQRPASSSTSTGSGGAGAAQTIVGPGGVVLSMPHRLDVHSDKRKVILSLAMPNSGLDIRDRTWLKIPIPKSFLGSALIDWLIENVEGLKDRKEARKYASGLLKDKFIAHVVNKVTFTEQCYYIFGEESAELLNMRASFSGDGALSNVQQQFQHIEMTNHQGAMIYPSRPQEQPHFMQQTNFGAATSMISEYASMPSISPYPAAANIFAMQNAPIAFPPRQSTQIYGPMAGNHHNKLPRTQEQFGATTSQTSNNSNEGSSGSEQRRKAILPPAPSLTSVGPPNPGFPPPQQRHLPAEAPPTTPIGDDGVQRFGQPSLQKVVGNTVAGRVIRLSDNFPEVLVEHF</sequence>
<dbReference type="PROSITE" id="PS50106">
    <property type="entry name" value="PDZ"/>
    <property type="match status" value="1"/>
</dbReference>
<evidence type="ECO:0000259" key="10">
    <source>
        <dbReference type="PROSITE" id="PS50106"/>
    </source>
</evidence>
<protein>
    <submittedName>
        <fullName evidence="14">Dishevelled</fullName>
    </submittedName>
</protein>
<dbReference type="Pfam" id="PF00778">
    <property type="entry name" value="DIX"/>
    <property type="match status" value="1"/>
</dbReference>
<dbReference type="AlphaFoldDB" id="A0A914HWR7"/>
<dbReference type="CDD" id="cd04438">
    <property type="entry name" value="DEP_dishevelled"/>
    <property type="match status" value="1"/>
</dbReference>
<evidence type="ECO:0000256" key="1">
    <source>
        <dbReference type="ARBA" id="ARBA00004370"/>
    </source>
</evidence>